<dbReference type="Proteomes" id="UP001145114">
    <property type="component" value="Unassembled WGS sequence"/>
</dbReference>
<evidence type="ECO:0000313" key="1">
    <source>
        <dbReference type="EMBL" id="KAJ1679821.1"/>
    </source>
</evidence>
<keyword evidence="1" id="KW-0396">Initiation factor</keyword>
<keyword evidence="2" id="KW-1185">Reference proteome</keyword>
<evidence type="ECO:0000313" key="2">
    <source>
        <dbReference type="Proteomes" id="UP001145114"/>
    </source>
</evidence>
<reference evidence="1" key="1">
    <citation type="submission" date="2022-06" db="EMBL/GenBank/DDBJ databases">
        <title>Phylogenomic reconstructions and comparative analyses of Kickxellomycotina fungi.</title>
        <authorList>
            <person name="Reynolds N.K."/>
            <person name="Stajich J.E."/>
            <person name="Barry K."/>
            <person name="Grigoriev I.V."/>
            <person name="Crous P."/>
            <person name="Smith M.E."/>
        </authorList>
    </citation>
    <scope>NUCLEOTIDE SEQUENCE</scope>
    <source>
        <strain evidence="1">RSA 2271</strain>
    </source>
</reference>
<proteinExistence type="predicted"/>
<sequence length="796" mass="88258">MAQRKGAAAAVAAAKSEKPEEVLQAVIIVESFDDYFQPISLKKPRCLLPLCNVPILEYTLEFLANSGVQEAFLFCKSHPQQIKDYVADYKQRKGVNSLTISTLEARNSLSVGDVLRDLYRMNLVQSNFILCSANVVSNMNIKKVLEQHIARQAKDPNQIITLVLMESSHNHRIEDRSEEACYFLHPHTRQILYHHSAPRFGSDKKFSVPLEVFESTPEIETRSDLVDTHIAVCSKSVPQFFEDNFDYQSIRGDFVKGIIHSDIYTETIYAHILRSGQDNAGNYGAGVTGTAAYDAISRDIISRWAYPICLDSNLLFDTNYRYDLGAVYKDSGVVLARQSRVERQVVLGKNTIVESGAWVRDSVCGSNCVIKAGARIFGSYIFSDVIMGKNSKIKNSIVGFRARILDNVVIERGCMIGDDVVIGPNVRIPPFTKIGATRKKTQATIEGFGDDVLLQPHSEGDIGSRQQQTLQVASVDDYDVELIGVNGKGYNWGTTTRTAAPGSPSGTVGGGVNGNDDDDEEEWADQYELANKRLHYMAVTLKDIGIDLDEASKDDPPSDYEDVIDSESEGTRDVNSIPLQDLEISGGGGVSGASGSGDDKAATTVVVKQGYQVEVIETLNRAHDENHDLSTALLEFNALRMVYDASPEAQRRMLSRWLLLRVNWEDLGKSTLALIKRWKGLFEPVNDTDEAQIDMLWALESSCAEEVAREGGRPTSLVRKAFQLLVRYFFELDLVDESAIIEWYSQAGAKSEGMTEIDSVLVKSIEGLVSYLEESSEEEDDEDESGDEDEDNDESE</sequence>
<gene>
    <name evidence="1" type="primary">GCD6_1</name>
    <name evidence="1" type="ORF">EV182_001262</name>
</gene>
<comment type="caution">
    <text evidence="1">The sequence shown here is derived from an EMBL/GenBank/DDBJ whole genome shotgun (WGS) entry which is preliminary data.</text>
</comment>
<organism evidence="1 2">
    <name type="scientific">Spiromyces aspiralis</name>
    <dbReference type="NCBI Taxonomy" id="68401"/>
    <lineage>
        <taxon>Eukaryota</taxon>
        <taxon>Fungi</taxon>
        <taxon>Fungi incertae sedis</taxon>
        <taxon>Zoopagomycota</taxon>
        <taxon>Kickxellomycotina</taxon>
        <taxon>Kickxellomycetes</taxon>
        <taxon>Kickxellales</taxon>
        <taxon>Kickxellaceae</taxon>
        <taxon>Spiromyces</taxon>
    </lineage>
</organism>
<keyword evidence="1" id="KW-0648">Protein biosynthesis</keyword>
<protein>
    <submittedName>
        <fullName evidence="1">Translation initiation factor eIF-2B epsilon subunit, GEF</fullName>
    </submittedName>
</protein>
<name>A0ACC1HU32_9FUNG</name>
<accession>A0ACC1HU32</accession>
<dbReference type="EMBL" id="JAMZIH010000164">
    <property type="protein sequence ID" value="KAJ1679821.1"/>
    <property type="molecule type" value="Genomic_DNA"/>
</dbReference>